<evidence type="ECO:0000256" key="1">
    <source>
        <dbReference type="ARBA" id="ARBA00006885"/>
    </source>
</evidence>
<evidence type="ECO:0000313" key="5">
    <source>
        <dbReference type="EMBL" id="CAI5444866.1"/>
    </source>
</evidence>
<dbReference type="Gene3D" id="3.30.530.20">
    <property type="match status" value="1"/>
</dbReference>
<gene>
    <name evidence="5" type="ORF">CAMP_LOCUS7503</name>
</gene>
<dbReference type="Pfam" id="PF03364">
    <property type="entry name" value="Polyketide_cyc"/>
    <property type="match status" value="1"/>
</dbReference>
<dbReference type="GO" id="GO:0005739">
    <property type="term" value="C:mitochondrion"/>
    <property type="evidence" value="ECO:0007669"/>
    <property type="project" value="TreeGrafter"/>
</dbReference>
<dbReference type="Proteomes" id="UP001152747">
    <property type="component" value="Unassembled WGS sequence"/>
</dbReference>
<evidence type="ECO:0000256" key="3">
    <source>
        <dbReference type="ARBA" id="ARBA00024947"/>
    </source>
</evidence>
<dbReference type="OrthoDB" id="292693at2759"/>
<evidence type="ECO:0000256" key="2">
    <source>
        <dbReference type="ARBA" id="ARBA00011814"/>
    </source>
</evidence>
<dbReference type="InterPro" id="IPR044996">
    <property type="entry name" value="COQ10-like"/>
</dbReference>
<comment type="caution">
    <text evidence="5">The sequence shown here is derived from an EMBL/GenBank/DDBJ whole genome shotgun (WGS) entry which is preliminary data.</text>
</comment>
<dbReference type="InterPro" id="IPR023393">
    <property type="entry name" value="START-like_dom_sf"/>
</dbReference>
<feature type="domain" description="Coenzyme Q-binding protein COQ10 START" evidence="4">
    <location>
        <begin position="37"/>
        <end position="165"/>
    </location>
</feature>
<dbReference type="GO" id="GO:0048039">
    <property type="term" value="F:ubiquinone binding"/>
    <property type="evidence" value="ECO:0007669"/>
    <property type="project" value="InterPro"/>
</dbReference>
<sequence length="190" mass="22065">MLATRGILRNAQKIRIPFNRTVFNQNEMAYSEKRLIGFSRAEMFDVVANVTEYHHFVPWCRSSNVTHEHDNSQIATLEIGFPPLLEKYTSRVIYIKPSVVHSVVIENDNLFKTLDTTFRFGKGKEGIERSCTLHYDLVFEFESAFHSRIAHLFFDRVVKTMVSAFLDRAEKKYGKPSFPHSAPKVLQYKS</sequence>
<dbReference type="FunFam" id="3.30.530.20:FF:000089">
    <property type="entry name" value="Protein CBG16522"/>
    <property type="match status" value="1"/>
</dbReference>
<comment type="subunit">
    <text evidence="2">Interacts with coenzyme Q.</text>
</comment>
<dbReference type="InterPro" id="IPR005031">
    <property type="entry name" value="COQ10_START"/>
</dbReference>
<dbReference type="EMBL" id="CANHGI010000003">
    <property type="protein sequence ID" value="CAI5444866.1"/>
    <property type="molecule type" value="Genomic_DNA"/>
</dbReference>
<protein>
    <recommendedName>
        <fullName evidence="4">Coenzyme Q-binding protein COQ10 START domain-containing protein</fullName>
    </recommendedName>
</protein>
<proteinExistence type="inferred from homology"/>
<comment type="similarity">
    <text evidence="1">Belongs to the COQ10 family.</text>
</comment>
<accession>A0A9P1N1Z2</accession>
<dbReference type="SUPFAM" id="SSF55961">
    <property type="entry name" value="Bet v1-like"/>
    <property type="match status" value="1"/>
</dbReference>
<dbReference type="PANTHER" id="PTHR12901:SF10">
    <property type="entry name" value="COENZYME Q-BINDING PROTEIN COQ10, MITOCHONDRIAL"/>
    <property type="match status" value="1"/>
</dbReference>
<dbReference type="GO" id="GO:0045333">
    <property type="term" value="P:cellular respiration"/>
    <property type="evidence" value="ECO:0007669"/>
    <property type="project" value="InterPro"/>
</dbReference>
<comment type="function">
    <text evidence="3">Required for the function of coenzyme Q in the respiratory chain. May serve as a chaperone or may be involved in the transport of Q6 from its site of synthesis to the catalytic sites of the respiratory complexes.</text>
</comment>
<reference evidence="5" key="1">
    <citation type="submission" date="2022-11" db="EMBL/GenBank/DDBJ databases">
        <authorList>
            <person name="Kikuchi T."/>
        </authorList>
    </citation>
    <scope>NUCLEOTIDE SEQUENCE</scope>
    <source>
        <strain evidence="5">PS1010</strain>
    </source>
</reference>
<dbReference type="PANTHER" id="PTHR12901">
    <property type="entry name" value="SPERM PROTEIN HOMOLOG"/>
    <property type="match status" value="1"/>
</dbReference>
<dbReference type="AlphaFoldDB" id="A0A9P1N1Z2"/>
<evidence type="ECO:0000259" key="4">
    <source>
        <dbReference type="Pfam" id="PF03364"/>
    </source>
</evidence>
<keyword evidence="6" id="KW-1185">Reference proteome</keyword>
<evidence type="ECO:0000313" key="6">
    <source>
        <dbReference type="Proteomes" id="UP001152747"/>
    </source>
</evidence>
<name>A0A9P1N1Z2_9PELO</name>
<organism evidence="5 6">
    <name type="scientific">Caenorhabditis angaria</name>
    <dbReference type="NCBI Taxonomy" id="860376"/>
    <lineage>
        <taxon>Eukaryota</taxon>
        <taxon>Metazoa</taxon>
        <taxon>Ecdysozoa</taxon>
        <taxon>Nematoda</taxon>
        <taxon>Chromadorea</taxon>
        <taxon>Rhabditida</taxon>
        <taxon>Rhabditina</taxon>
        <taxon>Rhabditomorpha</taxon>
        <taxon>Rhabditoidea</taxon>
        <taxon>Rhabditidae</taxon>
        <taxon>Peloderinae</taxon>
        <taxon>Caenorhabditis</taxon>
    </lineage>
</organism>
<dbReference type="CDD" id="cd07813">
    <property type="entry name" value="COQ10p_like"/>
    <property type="match status" value="1"/>
</dbReference>